<dbReference type="InterPro" id="IPR017441">
    <property type="entry name" value="Protein_kinase_ATP_BS"/>
</dbReference>
<reference evidence="6" key="1">
    <citation type="submission" date="2021-02" db="EMBL/GenBank/DDBJ databases">
        <authorList>
            <person name="Dougan E. K."/>
            <person name="Rhodes N."/>
            <person name="Thang M."/>
            <person name="Chan C."/>
        </authorList>
    </citation>
    <scope>NUCLEOTIDE SEQUENCE</scope>
</reference>
<dbReference type="InterPro" id="IPR011009">
    <property type="entry name" value="Kinase-like_dom_sf"/>
</dbReference>
<dbReference type="GO" id="GO:0004674">
    <property type="term" value="F:protein serine/threonine kinase activity"/>
    <property type="evidence" value="ECO:0007669"/>
    <property type="project" value="UniProtKB-KW"/>
</dbReference>
<keyword evidence="7" id="KW-1185">Reference proteome</keyword>
<feature type="non-terminal residue" evidence="6">
    <location>
        <position position="320"/>
    </location>
</feature>
<evidence type="ECO:0000256" key="4">
    <source>
        <dbReference type="RuleBase" id="RU000304"/>
    </source>
</evidence>
<keyword evidence="4" id="KW-0808">Transferase</keyword>
<dbReference type="AlphaFoldDB" id="A0A812JG78"/>
<keyword evidence="4" id="KW-0418">Kinase</keyword>
<dbReference type="Gene3D" id="1.10.510.10">
    <property type="entry name" value="Transferase(Phosphotransferase) domain 1"/>
    <property type="match status" value="1"/>
</dbReference>
<name>A0A812JG78_9DINO</name>
<dbReference type="PROSITE" id="PS50011">
    <property type="entry name" value="PROTEIN_KINASE_DOM"/>
    <property type="match status" value="1"/>
</dbReference>
<dbReference type="InterPro" id="IPR000719">
    <property type="entry name" value="Prot_kinase_dom"/>
</dbReference>
<keyword evidence="4" id="KW-0723">Serine/threonine-protein kinase</keyword>
<feature type="domain" description="Protein kinase" evidence="5">
    <location>
        <begin position="49"/>
        <end position="311"/>
    </location>
</feature>
<gene>
    <name evidence="6" type="primary">unc-43</name>
    <name evidence="6" type="ORF">SNEC2469_LOCUS1938</name>
</gene>
<dbReference type="PROSITE" id="PS00108">
    <property type="entry name" value="PROTEIN_KINASE_ST"/>
    <property type="match status" value="1"/>
</dbReference>
<keyword evidence="1 3" id="KW-0547">Nucleotide-binding</keyword>
<dbReference type="GO" id="GO:0005524">
    <property type="term" value="F:ATP binding"/>
    <property type="evidence" value="ECO:0007669"/>
    <property type="project" value="UniProtKB-UniRule"/>
</dbReference>
<dbReference type="InterPro" id="IPR008271">
    <property type="entry name" value="Ser/Thr_kinase_AS"/>
</dbReference>
<comment type="caution">
    <text evidence="6">The sequence shown here is derived from an EMBL/GenBank/DDBJ whole genome shotgun (WGS) entry which is preliminary data.</text>
</comment>
<evidence type="ECO:0000256" key="1">
    <source>
        <dbReference type="ARBA" id="ARBA00022741"/>
    </source>
</evidence>
<accession>A0A812JG78</accession>
<proteinExistence type="inferred from homology"/>
<keyword evidence="2 3" id="KW-0067">ATP-binding</keyword>
<dbReference type="Proteomes" id="UP000601435">
    <property type="component" value="Unassembled WGS sequence"/>
</dbReference>
<protein>
    <submittedName>
        <fullName evidence="6">Unc-43 protein</fullName>
    </submittedName>
</protein>
<dbReference type="PANTHER" id="PTHR24347">
    <property type="entry name" value="SERINE/THREONINE-PROTEIN KINASE"/>
    <property type="match status" value="1"/>
</dbReference>
<dbReference type="PROSITE" id="PS00107">
    <property type="entry name" value="PROTEIN_KINASE_ATP"/>
    <property type="match status" value="1"/>
</dbReference>
<dbReference type="EMBL" id="CAJNJA010006287">
    <property type="protein sequence ID" value="CAE7208339.1"/>
    <property type="molecule type" value="Genomic_DNA"/>
</dbReference>
<dbReference type="OrthoDB" id="539158at2759"/>
<evidence type="ECO:0000313" key="6">
    <source>
        <dbReference type="EMBL" id="CAE7208339.1"/>
    </source>
</evidence>
<comment type="similarity">
    <text evidence="4">Belongs to the protein kinase superfamily.</text>
</comment>
<feature type="binding site" evidence="3">
    <location>
        <position position="78"/>
    </location>
    <ligand>
        <name>ATP</name>
        <dbReference type="ChEBI" id="CHEBI:30616"/>
    </ligand>
</feature>
<evidence type="ECO:0000259" key="5">
    <source>
        <dbReference type="PROSITE" id="PS50011"/>
    </source>
</evidence>
<dbReference type="SMART" id="SM00220">
    <property type="entry name" value="S_TKc"/>
    <property type="match status" value="1"/>
</dbReference>
<evidence type="ECO:0000313" key="7">
    <source>
        <dbReference type="Proteomes" id="UP000601435"/>
    </source>
</evidence>
<dbReference type="Pfam" id="PF00069">
    <property type="entry name" value="Pkinase"/>
    <property type="match status" value="1"/>
</dbReference>
<evidence type="ECO:0000256" key="3">
    <source>
        <dbReference type="PROSITE-ProRule" id="PRU10141"/>
    </source>
</evidence>
<evidence type="ECO:0000256" key="2">
    <source>
        <dbReference type="ARBA" id="ARBA00022840"/>
    </source>
</evidence>
<organism evidence="6 7">
    <name type="scientific">Symbiodinium necroappetens</name>
    <dbReference type="NCBI Taxonomy" id="1628268"/>
    <lineage>
        <taxon>Eukaryota</taxon>
        <taxon>Sar</taxon>
        <taxon>Alveolata</taxon>
        <taxon>Dinophyceae</taxon>
        <taxon>Suessiales</taxon>
        <taxon>Symbiodiniaceae</taxon>
        <taxon>Symbiodinium</taxon>
    </lineage>
</organism>
<dbReference type="SUPFAM" id="SSF56112">
    <property type="entry name" value="Protein kinase-like (PK-like)"/>
    <property type="match status" value="1"/>
</dbReference>
<sequence>MLQAEQGQGSATFSVEKDSVRQRYADEVASTTSPSSTVRTLPTLFEEDYDVKQLLGQGRFAKVQEVVRKGTKKRFAVKVMESSKESETEMQLLAGLQHSNIVRLHQSREQNQMLYMILELCSGGTLKSWIANRYEQGVSKMPVYMAPSRSLVANCLWQILDATRYLHEQGFVHRDIKPENLLVLKTSFRPQLKLADFNVATAFQRGELMTKRCGSLGYMAPEVVKGSYSELCDLWSVGVVFYEMATGMRLWPSTQTNQQHYDQVLAEVPLTLQSNEYWRHLGDGHTLAQELLSLESSGRPTASSAMDNDWLRKYALASDE</sequence>